<dbReference type="STRING" id="3914.A0A0L9V082"/>
<organism evidence="3 4">
    <name type="scientific">Phaseolus angularis</name>
    <name type="common">Azuki bean</name>
    <name type="synonym">Vigna angularis</name>
    <dbReference type="NCBI Taxonomy" id="3914"/>
    <lineage>
        <taxon>Eukaryota</taxon>
        <taxon>Viridiplantae</taxon>
        <taxon>Streptophyta</taxon>
        <taxon>Embryophyta</taxon>
        <taxon>Tracheophyta</taxon>
        <taxon>Spermatophyta</taxon>
        <taxon>Magnoliopsida</taxon>
        <taxon>eudicotyledons</taxon>
        <taxon>Gunneridae</taxon>
        <taxon>Pentapetalae</taxon>
        <taxon>rosids</taxon>
        <taxon>fabids</taxon>
        <taxon>Fabales</taxon>
        <taxon>Fabaceae</taxon>
        <taxon>Papilionoideae</taxon>
        <taxon>50 kb inversion clade</taxon>
        <taxon>NPAAA clade</taxon>
        <taxon>indigoferoid/millettioid clade</taxon>
        <taxon>Phaseoleae</taxon>
        <taxon>Vigna</taxon>
    </lineage>
</organism>
<accession>A0A0L9V082</accession>
<feature type="region of interest" description="Disordered" evidence="1">
    <location>
        <begin position="165"/>
        <end position="192"/>
    </location>
</feature>
<name>A0A0L9V082_PHAAN</name>
<evidence type="ECO:0000259" key="2">
    <source>
        <dbReference type="Pfam" id="PF20167"/>
    </source>
</evidence>
<evidence type="ECO:0000256" key="1">
    <source>
        <dbReference type="SAM" id="MobiDB-lite"/>
    </source>
</evidence>
<reference evidence="4" key="1">
    <citation type="journal article" date="2015" name="Proc. Natl. Acad. Sci. U.S.A.">
        <title>Genome sequencing of adzuki bean (Vigna angularis) provides insight into high starch and low fat accumulation and domestication.</title>
        <authorList>
            <person name="Yang K."/>
            <person name="Tian Z."/>
            <person name="Chen C."/>
            <person name="Luo L."/>
            <person name="Zhao B."/>
            <person name="Wang Z."/>
            <person name="Yu L."/>
            <person name="Li Y."/>
            <person name="Sun Y."/>
            <person name="Li W."/>
            <person name="Chen Y."/>
            <person name="Li Y."/>
            <person name="Zhang Y."/>
            <person name="Ai D."/>
            <person name="Zhao J."/>
            <person name="Shang C."/>
            <person name="Ma Y."/>
            <person name="Wu B."/>
            <person name="Wang M."/>
            <person name="Gao L."/>
            <person name="Sun D."/>
            <person name="Zhang P."/>
            <person name="Guo F."/>
            <person name="Wang W."/>
            <person name="Li Y."/>
            <person name="Wang J."/>
            <person name="Varshney R.K."/>
            <person name="Wang J."/>
            <person name="Ling H.Q."/>
            <person name="Wan P."/>
        </authorList>
    </citation>
    <scope>NUCLEOTIDE SEQUENCE</scope>
    <source>
        <strain evidence="4">cv. Jingnong 6</strain>
    </source>
</reference>
<sequence>MERNVGLIPSMAPEFERELGRRQWENLPSYPSPANIAVLKEFYTNAKTFGGATHGAYMSYVKGKRIPYDAVTINRLVSFNVYIVLLCFASNSIPSFSFSNALLQIRFWASEAAASKPSTSDGITVQQILANNWNILDKNEGDWKSHATAIAQSIDLIKRRLYDGKGSQEEEDGQSDDNGDNSDEYDFGDDLYKNEDDRRKLSEMTELQREMILSDRATKKYDKDLLGEDIIKVGEGKDNCTWDTYFTSSIISCAVISRAIWCAKEILGSVSDHYAKDAECPVVFVKHP</sequence>
<feature type="domain" description="Putative plant transposon protein" evidence="2">
    <location>
        <begin position="21"/>
        <end position="77"/>
    </location>
</feature>
<dbReference type="EMBL" id="CM003377">
    <property type="protein sequence ID" value="KOM48184.1"/>
    <property type="molecule type" value="Genomic_DNA"/>
</dbReference>
<dbReference type="Proteomes" id="UP000053144">
    <property type="component" value="Chromosome 7"/>
</dbReference>
<protein>
    <recommendedName>
        <fullName evidence="2">Putative plant transposon protein domain-containing protein</fullName>
    </recommendedName>
</protein>
<dbReference type="AlphaFoldDB" id="A0A0L9V082"/>
<feature type="compositionally biased region" description="Acidic residues" evidence="1">
    <location>
        <begin position="169"/>
        <end position="189"/>
    </location>
</feature>
<proteinExistence type="predicted"/>
<dbReference type="Gramene" id="KOM48184">
    <property type="protein sequence ID" value="KOM48184"/>
    <property type="gene ID" value="LR48_Vigan07g188800"/>
</dbReference>
<evidence type="ECO:0000313" key="3">
    <source>
        <dbReference type="EMBL" id="KOM48184.1"/>
    </source>
</evidence>
<dbReference type="InterPro" id="IPR046796">
    <property type="entry name" value="Transposase_32_dom"/>
</dbReference>
<gene>
    <name evidence="3" type="ORF">LR48_Vigan07g188800</name>
</gene>
<dbReference type="Pfam" id="PF20167">
    <property type="entry name" value="Transposase_32"/>
    <property type="match status" value="1"/>
</dbReference>
<evidence type="ECO:0000313" key="4">
    <source>
        <dbReference type="Proteomes" id="UP000053144"/>
    </source>
</evidence>